<reference evidence="2" key="1">
    <citation type="submission" date="2025-08" db="UniProtKB">
        <authorList>
            <consortium name="RefSeq"/>
        </authorList>
    </citation>
    <scope>IDENTIFICATION</scope>
    <source>
        <tissue evidence="2">Whole body</tissue>
    </source>
</reference>
<dbReference type="GeneID" id="112691419"/>
<dbReference type="OrthoDB" id="6620533at2759"/>
<sequence length="362" mass="42192">MSGVDRQDQMASYYPCERNAKKISLYDYRISVIESLLPQKDNKTQKNSEAKKTEAHLPKKPVLIQIGIQIPLVKTLPKPRWNFRKANWTAFSKSLNDNIRWIDPIVNNYERFIGMVKGTAKRYIPHGFSHKYIPCWNEESDRLYTEYQRNDQAETADKLLGYSLAKGRKDHWTETVEHIDFKHSSREAWNVLRRLDPSQNRGDGEPEIKPNAFANRLIETSRAKIDKDIFRKLTMDLKVKKTHAVEKSKWAEKFTPEEVQLALKRVKLRKAAGLDEIYPEFIKYSGPKTIKWLSLFFSDVLHTGKLPKLFKQTKILAVLKPGKPKNDVSSYRPISLLSVCYKLLERLIYNRIVSTIDDTIPL</sequence>
<protein>
    <submittedName>
        <fullName evidence="2">Uncharacterized protein LOC112691419</fullName>
    </submittedName>
</protein>
<evidence type="ECO:0000313" key="2">
    <source>
        <dbReference type="RefSeq" id="XP_025421452.1"/>
    </source>
</evidence>
<keyword evidence="1" id="KW-1185">Reference proteome</keyword>
<accession>A0A8B8GFP3</accession>
<dbReference type="InterPro" id="IPR052560">
    <property type="entry name" value="RdDP_mobile_element"/>
</dbReference>
<dbReference type="RefSeq" id="XP_025421452.1">
    <property type="nucleotide sequence ID" value="XM_025565667.1"/>
</dbReference>
<organism evidence="1 2">
    <name type="scientific">Sipha flava</name>
    <name type="common">yellow sugarcane aphid</name>
    <dbReference type="NCBI Taxonomy" id="143950"/>
    <lineage>
        <taxon>Eukaryota</taxon>
        <taxon>Metazoa</taxon>
        <taxon>Ecdysozoa</taxon>
        <taxon>Arthropoda</taxon>
        <taxon>Hexapoda</taxon>
        <taxon>Insecta</taxon>
        <taxon>Pterygota</taxon>
        <taxon>Neoptera</taxon>
        <taxon>Paraneoptera</taxon>
        <taxon>Hemiptera</taxon>
        <taxon>Sternorrhyncha</taxon>
        <taxon>Aphidomorpha</taxon>
        <taxon>Aphidoidea</taxon>
        <taxon>Aphididae</taxon>
        <taxon>Sipha</taxon>
    </lineage>
</organism>
<evidence type="ECO:0000313" key="1">
    <source>
        <dbReference type="Proteomes" id="UP000694846"/>
    </source>
</evidence>
<proteinExistence type="predicted"/>
<dbReference type="AlphaFoldDB" id="A0A8B8GFP3"/>
<dbReference type="PANTHER" id="PTHR36688:SF1">
    <property type="entry name" value="ENDONUCLEASE_EXONUCLEASE_PHOSPHATASE DOMAIN-CONTAINING PROTEIN"/>
    <property type="match status" value="1"/>
</dbReference>
<dbReference type="Proteomes" id="UP000694846">
    <property type="component" value="Unplaced"/>
</dbReference>
<name>A0A8B8GFP3_9HEMI</name>
<dbReference type="PANTHER" id="PTHR36688">
    <property type="entry name" value="ENDO/EXONUCLEASE/PHOSPHATASE DOMAIN-CONTAINING PROTEIN"/>
    <property type="match status" value="1"/>
</dbReference>
<gene>
    <name evidence="2" type="primary">LOC112691419</name>
</gene>